<sequence length="204" mass="22470">METAALERGNCHTCRQRRVLGCWLNKEAGEAAFRCCACLDEHGSGDVADMPAGQLIGDCATNWWACSEPPEHLLDVPPGFLSLSHWNLGQSAAELFTTVCDPDHSYFSGLGAERVWHAGLELARHLWQSSWPTSPSVVELGAGCGLPGMVLARRGARVTLTDVPWLLKLIEYNIEANFVEDDPLRPSVSSLRWGSQEDLRELQK</sequence>
<evidence type="ECO:0000313" key="1">
    <source>
        <dbReference type="EMBL" id="CAE7024364.1"/>
    </source>
</evidence>
<protein>
    <submittedName>
        <fullName evidence="1">Eef1akmt3 protein</fullName>
    </submittedName>
</protein>
<evidence type="ECO:0000313" key="2">
    <source>
        <dbReference type="Proteomes" id="UP000604046"/>
    </source>
</evidence>
<dbReference type="OrthoDB" id="441433at2759"/>
<comment type="caution">
    <text evidence="1">The sequence shown here is derived from an EMBL/GenBank/DDBJ whole genome shotgun (WGS) entry which is preliminary data.</text>
</comment>
<feature type="non-terminal residue" evidence="1">
    <location>
        <position position="204"/>
    </location>
</feature>
<accession>A0A812I8F3</accession>
<dbReference type="Pfam" id="PF10294">
    <property type="entry name" value="Methyltransf_16"/>
    <property type="match status" value="1"/>
</dbReference>
<dbReference type="PANTHER" id="PTHR14614">
    <property type="entry name" value="HEPATOCELLULAR CARCINOMA-ASSOCIATED ANTIGEN"/>
    <property type="match status" value="1"/>
</dbReference>
<dbReference type="InterPro" id="IPR019410">
    <property type="entry name" value="Methyltransf_16"/>
</dbReference>
<proteinExistence type="predicted"/>
<dbReference type="InterPro" id="IPR029063">
    <property type="entry name" value="SAM-dependent_MTases_sf"/>
</dbReference>
<dbReference type="AlphaFoldDB" id="A0A812I8F3"/>
<dbReference type="Gene3D" id="3.40.50.150">
    <property type="entry name" value="Vaccinia Virus protein VP39"/>
    <property type="match status" value="1"/>
</dbReference>
<dbReference type="EMBL" id="CAJNDS010000188">
    <property type="protein sequence ID" value="CAE7024364.1"/>
    <property type="molecule type" value="Genomic_DNA"/>
</dbReference>
<dbReference type="Proteomes" id="UP000604046">
    <property type="component" value="Unassembled WGS sequence"/>
</dbReference>
<name>A0A812I8F3_9DINO</name>
<dbReference type="SUPFAM" id="SSF53335">
    <property type="entry name" value="S-adenosyl-L-methionine-dependent methyltransferases"/>
    <property type="match status" value="1"/>
</dbReference>
<reference evidence="1" key="1">
    <citation type="submission" date="2021-02" db="EMBL/GenBank/DDBJ databases">
        <authorList>
            <person name="Dougan E. K."/>
            <person name="Rhodes N."/>
            <person name="Thang M."/>
            <person name="Chan C."/>
        </authorList>
    </citation>
    <scope>NUCLEOTIDE SEQUENCE</scope>
</reference>
<gene>
    <name evidence="1" type="primary">eef1akmt3</name>
    <name evidence="1" type="ORF">SNAT2548_LOCUS3076</name>
</gene>
<keyword evidence="2" id="KW-1185">Reference proteome</keyword>
<organism evidence="1 2">
    <name type="scientific">Symbiodinium natans</name>
    <dbReference type="NCBI Taxonomy" id="878477"/>
    <lineage>
        <taxon>Eukaryota</taxon>
        <taxon>Sar</taxon>
        <taxon>Alveolata</taxon>
        <taxon>Dinophyceae</taxon>
        <taxon>Suessiales</taxon>
        <taxon>Symbiodiniaceae</taxon>
        <taxon>Symbiodinium</taxon>
    </lineage>
</organism>